<keyword evidence="3" id="KW-1185">Reference proteome</keyword>
<feature type="region of interest" description="Disordered" evidence="1">
    <location>
        <begin position="1"/>
        <end position="27"/>
    </location>
</feature>
<dbReference type="HOGENOM" id="CLU_3153568_0_0_9"/>
<sequence length="48" mass="5626">MADLFRFIDRSKQHRRRKSNRSADRQQRKAVAFLCCVKEKTLTAALSS</sequence>
<proteinExistence type="predicted"/>
<protein>
    <submittedName>
        <fullName evidence="2">Uncharacterized protein</fullName>
    </submittedName>
</protein>
<dbReference type="KEGG" id="hmo:HM1_2180"/>
<name>B0TH61_HELMI</name>
<evidence type="ECO:0000313" key="3">
    <source>
        <dbReference type="Proteomes" id="UP000008550"/>
    </source>
</evidence>
<feature type="compositionally biased region" description="Basic and acidic residues" evidence="1">
    <location>
        <begin position="1"/>
        <end position="11"/>
    </location>
</feature>
<evidence type="ECO:0000256" key="1">
    <source>
        <dbReference type="SAM" id="MobiDB-lite"/>
    </source>
</evidence>
<organism evidence="2 3">
    <name type="scientific">Heliobacterium modesticaldum (strain ATCC 51547 / Ice1)</name>
    <dbReference type="NCBI Taxonomy" id="498761"/>
    <lineage>
        <taxon>Bacteria</taxon>
        <taxon>Bacillati</taxon>
        <taxon>Bacillota</taxon>
        <taxon>Clostridia</taxon>
        <taxon>Eubacteriales</taxon>
        <taxon>Heliobacteriaceae</taxon>
        <taxon>Heliomicrobium</taxon>
    </lineage>
</organism>
<dbReference type="AlphaFoldDB" id="B0TH61"/>
<gene>
    <name evidence="2" type="ORF">HM1_2180</name>
</gene>
<dbReference type="EMBL" id="CP000930">
    <property type="protein sequence ID" value="ABZ84736.1"/>
    <property type="molecule type" value="Genomic_DNA"/>
</dbReference>
<reference evidence="2 3" key="1">
    <citation type="journal article" date="2008" name="J. Bacteriol.">
        <title>The genome of Heliobacterium modesticaldum, a phototrophic representative of the Firmicutes containing the simplest photosynthetic apparatus.</title>
        <authorList>
            <person name="Sattley W.M."/>
            <person name="Madigan M.T."/>
            <person name="Swingley W.D."/>
            <person name="Cheung P.C."/>
            <person name="Clocksin K.M."/>
            <person name="Conrad A.L."/>
            <person name="Dejesa L.C."/>
            <person name="Honchak B.M."/>
            <person name="Jung D.O."/>
            <person name="Karbach L.E."/>
            <person name="Kurdoglu A."/>
            <person name="Lahiri S."/>
            <person name="Mastrian S.D."/>
            <person name="Page L.E."/>
            <person name="Taylor H.L."/>
            <person name="Wang Z.T."/>
            <person name="Raymond J."/>
            <person name="Chen M."/>
            <person name="Blankenship R.E."/>
            <person name="Touchman J.W."/>
        </authorList>
    </citation>
    <scope>NUCLEOTIDE SEQUENCE [LARGE SCALE GENOMIC DNA]</scope>
    <source>
        <strain evidence="3">ATCC 51547 / Ice1</strain>
    </source>
</reference>
<accession>B0TH61</accession>
<evidence type="ECO:0000313" key="2">
    <source>
        <dbReference type="EMBL" id="ABZ84736.1"/>
    </source>
</evidence>
<dbReference type="Proteomes" id="UP000008550">
    <property type="component" value="Chromosome"/>
</dbReference>
<dbReference type="STRING" id="498761.HM1_2180"/>